<feature type="region of interest" description="Disordered" evidence="1">
    <location>
        <begin position="25"/>
        <end position="52"/>
    </location>
</feature>
<evidence type="ECO:0008006" key="5">
    <source>
        <dbReference type="Google" id="ProtNLM"/>
    </source>
</evidence>
<comment type="caution">
    <text evidence="3">The sequence shown here is derived from an EMBL/GenBank/DDBJ whole genome shotgun (WGS) entry which is preliminary data.</text>
</comment>
<dbReference type="Proteomes" id="UP000317155">
    <property type="component" value="Unassembled WGS sequence"/>
</dbReference>
<feature type="chain" id="PRO_5022067514" description="YtkA-like domain-containing protein" evidence="2">
    <location>
        <begin position="23"/>
        <end position="170"/>
    </location>
</feature>
<organism evidence="3 4">
    <name type="scientific">Trichloromonas acetexigens</name>
    <dbReference type="NCBI Taxonomy" id="38815"/>
    <lineage>
        <taxon>Bacteria</taxon>
        <taxon>Pseudomonadati</taxon>
        <taxon>Thermodesulfobacteriota</taxon>
        <taxon>Desulfuromonadia</taxon>
        <taxon>Desulfuromonadales</taxon>
        <taxon>Trichloromonadaceae</taxon>
        <taxon>Trichloromonas</taxon>
    </lineage>
</organism>
<name>A0A550JL36_9BACT</name>
<dbReference type="AlphaFoldDB" id="A0A550JL36"/>
<sequence length="170" mass="18635">MKKQWIYLLVGTLLGTAPFTSAAMDEHKGHGLKTETEKEAHAGHAQKSHSGMEMDGETIMLGEQVVEEVEAMAHLKDVKAAMAKVGMDHTHHLMVEFYRVSDGEPMEQGLAAVKIIDPAGKESGALTLVGMDGHFGADLTLAEKGEYLFKIGTKLADGKKRQYEYKFSMK</sequence>
<evidence type="ECO:0000313" key="3">
    <source>
        <dbReference type="EMBL" id="TRO83936.1"/>
    </source>
</evidence>
<dbReference type="EMBL" id="VJVV01000001">
    <property type="protein sequence ID" value="TRO83936.1"/>
    <property type="molecule type" value="Genomic_DNA"/>
</dbReference>
<feature type="signal peptide" evidence="2">
    <location>
        <begin position="1"/>
        <end position="22"/>
    </location>
</feature>
<keyword evidence="2" id="KW-0732">Signal</keyword>
<reference evidence="3 4" key="1">
    <citation type="submission" date="2019-07" db="EMBL/GenBank/DDBJ databases">
        <title>Insights of Desulfuromonas acetexigens electromicrobiology.</title>
        <authorList>
            <person name="Katuri K."/>
            <person name="Sapireddy V."/>
            <person name="Shaw D.R."/>
            <person name="Saikaly P."/>
        </authorList>
    </citation>
    <scope>NUCLEOTIDE SEQUENCE [LARGE SCALE GENOMIC DNA]</scope>
    <source>
        <strain evidence="3 4">2873</strain>
    </source>
</reference>
<gene>
    <name evidence="3" type="ORF">FL622_01795</name>
</gene>
<keyword evidence="4" id="KW-1185">Reference proteome</keyword>
<evidence type="ECO:0000256" key="1">
    <source>
        <dbReference type="SAM" id="MobiDB-lite"/>
    </source>
</evidence>
<dbReference type="RefSeq" id="WP_092052861.1">
    <property type="nucleotide sequence ID" value="NZ_FOJJ01000001.1"/>
</dbReference>
<protein>
    <recommendedName>
        <fullName evidence="5">YtkA-like domain-containing protein</fullName>
    </recommendedName>
</protein>
<evidence type="ECO:0000313" key="4">
    <source>
        <dbReference type="Proteomes" id="UP000317155"/>
    </source>
</evidence>
<dbReference type="OrthoDB" id="5397223at2"/>
<accession>A0A550JL36</accession>
<evidence type="ECO:0000256" key="2">
    <source>
        <dbReference type="SAM" id="SignalP"/>
    </source>
</evidence>
<feature type="compositionally biased region" description="Basic and acidic residues" evidence="1">
    <location>
        <begin position="25"/>
        <end position="42"/>
    </location>
</feature>
<proteinExistence type="predicted"/>